<accession>A0A1H8XH27</accession>
<dbReference type="PANTHER" id="PTHR43364">
    <property type="entry name" value="NADH-SPECIFIC METHYLGLYOXAL REDUCTASE-RELATED"/>
    <property type="match status" value="1"/>
</dbReference>
<dbReference type="InterPro" id="IPR023210">
    <property type="entry name" value="NADP_OxRdtase_dom"/>
</dbReference>
<keyword evidence="3" id="KW-1185">Reference proteome</keyword>
<dbReference type="RefSeq" id="WP_091618148.1">
    <property type="nucleotide sequence ID" value="NZ_FOEF01000007.1"/>
</dbReference>
<feature type="domain" description="NADP-dependent oxidoreductase" evidence="1">
    <location>
        <begin position="35"/>
        <end position="315"/>
    </location>
</feature>
<dbReference type="STRING" id="394193.SAMN04489732_107253"/>
<dbReference type="EMBL" id="FOEF01000007">
    <property type="protein sequence ID" value="SEP39290.1"/>
    <property type="molecule type" value="Genomic_DNA"/>
</dbReference>
<dbReference type="InterPro" id="IPR050523">
    <property type="entry name" value="AKR_Detox_Biosynth"/>
</dbReference>
<dbReference type="InterPro" id="IPR036812">
    <property type="entry name" value="NAD(P)_OxRdtase_dom_sf"/>
</dbReference>
<dbReference type="AlphaFoldDB" id="A0A1H8XH27"/>
<dbReference type="OrthoDB" id="9768793at2"/>
<sequence>MEKRQLGRTGIEITAFVYGAGSIGGIGGSPETRGLGLDAEQGFSRLSEAHALGIRVVDTADSYGGGESERTVGRWLAGQQPEDVLVETKVGGTAQGIDLSGPHIERQLAQSIERLGRVDLYLSHAPDPTTPLEETVTAFAAAKGAGLIKAYGVCNVDARLLEALLATASNAGLPRPEWIQNGFNLLDCRDEAELLPLVEAEGLGYMAFSPLAGGVLSDRYLDGAQPAAGSRIAVAGEKYYAGMYSADNLVRVARLRDLAQDKGISVAGMALAWLHAHPVITAPVISPSTATQWQAVHEALENKLDEETFAAVSEIFS</sequence>
<dbReference type="Pfam" id="PF00248">
    <property type="entry name" value="Aldo_ket_red"/>
    <property type="match status" value="1"/>
</dbReference>
<evidence type="ECO:0000259" key="1">
    <source>
        <dbReference type="Pfam" id="PF00248"/>
    </source>
</evidence>
<name>A0A1H8XH27_9PSEU</name>
<dbReference type="Gene3D" id="3.20.20.100">
    <property type="entry name" value="NADP-dependent oxidoreductase domain"/>
    <property type="match status" value="1"/>
</dbReference>
<reference evidence="2 3" key="1">
    <citation type="submission" date="2016-10" db="EMBL/GenBank/DDBJ databases">
        <authorList>
            <person name="de Groot N.N."/>
        </authorList>
    </citation>
    <scope>NUCLEOTIDE SEQUENCE [LARGE SCALE GENOMIC DNA]</scope>
    <source>
        <strain evidence="2 3">DSM 44993</strain>
    </source>
</reference>
<gene>
    <name evidence="2" type="ORF">SAMN04489732_107253</name>
</gene>
<proteinExistence type="predicted"/>
<dbReference type="GO" id="GO:0005829">
    <property type="term" value="C:cytosol"/>
    <property type="evidence" value="ECO:0007669"/>
    <property type="project" value="TreeGrafter"/>
</dbReference>
<dbReference type="Proteomes" id="UP000198582">
    <property type="component" value="Unassembled WGS sequence"/>
</dbReference>
<dbReference type="PANTHER" id="PTHR43364:SF6">
    <property type="entry name" value="OXIDOREDUCTASE-RELATED"/>
    <property type="match status" value="1"/>
</dbReference>
<evidence type="ECO:0000313" key="3">
    <source>
        <dbReference type="Proteomes" id="UP000198582"/>
    </source>
</evidence>
<organism evidence="2 3">
    <name type="scientific">Amycolatopsis saalfeldensis</name>
    <dbReference type="NCBI Taxonomy" id="394193"/>
    <lineage>
        <taxon>Bacteria</taxon>
        <taxon>Bacillati</taxon>
        <taxon>Actinomycetota</taxon>
        <taxon>Actinomycetes</taxon>
        <taxon>Pseudonocardiales</taxon>
        <taxon>Pseudonocardiaceae</taxon>
        <taxon>Amycolatopsis</taxon>
    </lineage>
</organism>
<evidence type="ECO:0000313" key="2">
    <source>
        <dbReference type="EMBL" id="SEP39290.1"/>
    </source>
</evidence>
<dbReference type="SUPFAM" id="SSF51430">
    <property type="entry name" value="NAD(P)-linked oxidoreductase"/>
    <property type="match status" value="1"/>
</dbReference>
<protein>
    <submittedName>
        <fullName evidence="2">Predicted oxidoreductase</fullName>
    </submittedName>
</protein>